<dbReference type="InterPro" id="IPR056148">
    <property type="entry name" value="NQRA_2nd"/>
</dbReference>
<organism evidence="12 13">
    <name type="scientific">Porphyromonas crevioricanis</name>
    <dbReference type="NCBI Taxonomy" id="393921"/>
    <lineage>
        <taxon>Bacteria</taxon>
        <taxon>Pseudomonadati</taxon>
        <taxon>Bacteroidota</taxon>
        <taxon>Bacteroidia</taxon>
        <taxon>Bacteroidales</taxon>
        <taxon>Porphyromonadaceae</taxon>
        <taxon>Porphyromonas</taxon>
    </lineage>
</organism>
<dbReference type="EC" id="7.2.1.1" evidence="8"/>
<dbReference type="AlphaFoldDB" id="A0A2X4PJ94"/>
<accession>A0A2X4PJ94</accession>
<evidence type="ECO:0000256" key="7">
    <source>
        <dbReference type="ARBA" id="ARBA00023201"/>
    </source>
</evidence>
<dbReference type="EMBL" id="LS483447">
    <property type="protein sequence ID" value="SQH72750.1"/>
    <property type="molecule type" value="Genomic_DNA"/>
</dbReference>
<keyword evidence="13" id="KW-1185">Reference proteome</keyword>
<dbReference type="HAMAP" id="MF_00425">
    <property type="entry name" value="NqrA"/>
    <property type="match status" value="1"/>
</dbReference>
<keyword evidence="5 8" id="KW-0406">Ion transport</keyword>
<evidence type="ECO:0000256" key="2">
    <source>
        <dbReference type="ARBA" id="ARBA00022967"/>
    </source>
</evidence>
<name>A0A2X4PJ94_9PORP</name>
<dbReference type="GO" id="GO:0016655">
    <property type="term" value="F:oxidoreductase activity, acting on NAD(P)H, quinone or similar compound as acceptor"/>
    <property type="evidence" value="ECO:0007669"/>
    <property type="project" value="UniProtKB-UniRule"/>
</dbReference>
<dbReference type="InterPro" id="IPR056147">
    <property type="entry name" value="NQRA_N"/>
</dbReference>
<keyword evidence="1 8" id="KW-0813">Transport</keyword>
<keyword evidence="12" id="KW-0560">Oxidoreductase</keyword>
<dbReference type="Proteomes" id="UP000249300">
    <property type="component" value="Chromosome 1"/>
</dbReference>
<feature type="domain" description="Na(+)-translocating NADH-quinone reductase subunit A C-terminal" evidence="10">
    <location>
        <begin position="318"/>
        <end position="367"/>
    </location>
</feature>
<dbReference type="PANTHER" id="PTHR37839:SF1">
    <property type="entry name" value="NA(+)-TRANSLOCATING NADH-QUINONE REDUCTASE SUBUNIT A"/>
    <property type="match status" value="1"/>
</dbReference>
<comment type="subunit">
    <text evidence="8">Composed of six subunits; NqrA, NqrB, NqrC, NqrD, NqrE and NqrF.</text>
</comment>
<dbReference type="NCBIfam" id="TIGR01936">
    <property type="entry name" value="nqrA"/>
    <property type="match status" value="1"/>
</dbReference>
<keyword evidence="2 8" id="KW-1278">Translocase</keyword>
<dbReference type="NCBIfam" id="NF003761">
    <property type="entry name" value="PRK05352.1-4"/>
    <property type="match status" value="1"/>
</dbReference>
<evidence type="ECO:0000259" key="10">
    <source>
        <dbReference type="Pfam" id="PF11973"/>
    </source>
</evidence>
<dbReference type="PANTHER" id="PTHR37839">
    <property type="entry name" value="NA(+)-TRANSLOCATING NADH-QUINONE REDUCTASE SUBUNIT A"/>
    <property type="match status" value="1"/>
</dbReference>
<dbReference type="InterPro" id="IPR022615">
    <property type="entry name" value="NqrA_C_domain"/>
</dbReference>
<keyword evidence="3 8" id="KW-0520">NAD</keyword>
<comment type="similarity">
    <text evidence="8">Belongs to the NqrA family.</text>
</comment>
<dbReference type="GO" id="GO:0006814">
    <property type="term" value="P:sodium ion transport"/>
    <property type="evidence" value="ECO:0007669"/>
    <property type="project" value="UniProtKB-UniRule"/>
</dbReference>
<proteinExistence type="inferred from homology"/>
<keyword evidence="7 8" id="KW-0739">Sodium transport</keyword>
<evidence type="ECO:0000256" key="1">
    <source>
        <dbReference type="ARBA" id="ARBA00022448"/>
    </source>
</evidence>
<dbReference type="Pfam" id="PF05896">
    <property type="entry name" value="NQRA_N"/>
    <property type="match status" value="1"/>
</dbReference>
<evidence type="ECO:0000256" key="3">
    <source>
        <dbReference type="ARBA" id="ARBA00023027"/>
    </source>
</evidence>
<evidence type="ECO:0000256" key="5">
    <source>
        <dbReference type="ARBA" id="ARBA00023065"/>
    </source>
</evidence>
<comment type="function">
    <text evidence="8">NQR complex catalyzes the reduction of ubiquinone-1 to ubiquinol by two successive reactions, coupled with the transport of Na(+) ions from the cytoplasm to the periplasm. NqrA to NqrE are probably involved in the second step, the conversion of ubisemiquinone to ubiquinol.</text>
</comment>
<keyword evidence="4 8" id="KW-0915">Sodium</keyword>
<protein>
    <recommendedName>
        <fullName evidence="8">Na(+)-translocating NADH-quinone reductase subunit A</fullName>
        <shortName evidence="8">Na(+)-NQR subunit A</shortName>
        <shortName evidence="8">Na(+)-translocating NQR subunit A</shortName>
        <ecNumber evidence="8">7.2.1.1</ecNumber>
    </recommendedName>
    <alternativeName>
        <fullName evidence="8">NQR complex subunit A</fullName>
    </alternativeName>
    <alternativeName>
        <fullName evidence="8">NQR-1 subunit A</fullName>
    </alternativeName>
</protein>
<reference evidence="12 13" key="1">
    <citation type="submission" date="2018-06" db="EMBL/GenBank/DDBJ databases">
        <authorList>
            <consortium name="Pathogen Informatics"/>
            <person name="Doyle S."/>
        </authorList>
    </citation>
    <scope>NUCLEOTIDE SEQUENCE [LARGE SCALE GENOMIC DNA]</scope>
    <source>
        <strain evidence="12 13">NCTC12858</strain>
    </source>
</reference>
<feature type="domain" description="NqrA second alpha/beta" evidence="11">
    <location>
        <begin position="173"/>
        <end position="311"/>
    </location>
</feature>
<evidence type="ECO:0000256" key="6">
    <source>
        <dbReference type="ARBA" id="ARBA00023075"/>
    </source>
</evidence>
<feature type="domain" description="NqrA N-terminal barrel-sandwich hybrid" evidence="9">
    <location>
        <begin position="62"/>
        <end position="154"/>
    </location>
</feature>
<evidence type="ECO:0000313" key="12">
    <source>
        <dbReference type="EMBL" id="SQH72750.1"/>
    </source>
</evidence>
<evidence type="ECO:0000259" key="11">
    <source>
        <dbReference type="Pfam" id="PF24836"/>
    </source>
</evidence>
<dbReference type="Pfam" id="PF24836">
    <property type="entry name" value="NQRA_2nd"/>
    <property type="match status" value="1"/>
</dbReference>
<dbReference type="Pfam" id="PF11973">
    <property type="entry name" value="NQRA_SLBB"/>
    <property type="match status" value="1"/>
</dbReference>
<comment type="catalytic activity">
    <reaction evidence="8">
        <text>a ubiquinone + n Na(+)(in) + NADH + H(+) = a ubiquinol + n Na(+)(out) + NAD(+)</text>
        <dbReference type="Rhea" id="RHEA:47748"/>
        <dbReference type="Rhea" id="RHEA-COMP:9565"/>
        <dbReference type="Rhea" id="RHEA-COMP:9566"/>
        <dbReference type="ChEBI" id="CHEBI:15378"/>
        <dbReference type="ChEBI" id="CHEBI:16389"/>
        <dbReference type="ChEBI" id="CHEBI:17976"/>
        <dbReference type="ChEBI" id="CHEBI:29101"/>
        <dbReference type="ChEBI" id="CHEBI:57540"/>
        <dbReference type="ChEBI" id="CHEBI:57945"/>
        <dbReference type="EC" id="7.2.1.1"/>
    </reaction>
</comment>
<evidence type="ECO:0000313" key="13">
    <source>
        <dbReference type="Proteomes" id="UP000249300"/>
    </source>
</evidence>
<evidence type="ECO:0000256" key="8">
    <source>
        <dbReference type="HAMAP-Rule" id="MF_00425"/>
    </source>
</evidence>
<sequence length="507" mass="56434">MRSSFEKGFSYGCCRLALFTKNSSNSLILCDYDINKTRNLLSTFALSKLRFTNYRYMAKVMRIKKGLSLNLKGKAPEERLRPLSPSSTYAVVPDDYPGLLPKLMVREGDRVLAGSPLMYHKGAEELVFTSPVSGEVLSINRGAKRKILSIEIKPDATIEYAPFDISRAANLPADQLRNLLLSSGMWSLLRQRPFDRIADLRQTPRDIFVTAHFTAPLAPRCAYMLAGREAELQAGLSALAKLTQGKVYVAVEPGAFPNLKEVERVEVSGPHPAGLCGTLINKIAPVNKGEMVWTLKATDAAVIGRFLLTGKTDFSRPVALTGSDAAQHGYTELLPGCRVREVFADALCVRKEHERVICGDVLTGRKLDDSNPFFPQGCDQITVIPEGDDVNEFFGWATPGFGKLSHSRSFFSWMSPKSREYVVDARVKGGERAMIMSNEYDRVFALNILPEYLLKAIIAFDIPKMEDLGIYEVAPEDFALCEFVDTSKIEIQHIVRQGLDLLYKEIN</sequence>
<dbReference type="InterPro" id="IPR008703">
    <property type="entry name" value="NqrA"/>
</dbReference>
<gene>
    <name evidence="8 12" type="primary">nqrA</name>
    <name evidence="12" type="ORF">NCTC12858_00579</name>
</gene>
<dbReference type="KEGG" id="pcre:NCTC12858_00579"/>
<evidence type="ECO:0000256" key="4">
    <source>
        <dbReference type="ARBA" id="ARBA00023053"/>
    </source>
</evidence>
<keyword evidence="6 8" id="KW-0830">Ubiquinone</keyword>
<evidence type="ECO:0000259" key="9">
    <source>
        <dbReference type="Pfam" id="PF05896"/>
    </source>
</evidence>